<feature type="region of interest" description="Disordered" evidence="1">
    <location>
        <begin position="148"/>
        <end position="167"/>
    </location>
</feature>
<dbReference type="KEGG" id="shs:STEHIDRAFT_163662"/>
<sequence>MSTQQAASLTIRPLIPDGVYTIRQDGNLLTSDPDGCYVSTQTEQTSGSAQKWNIKYNTASRTYTITNVQYKTSVNRKDGQKDSVFAKDAETKWQVVSDHDGQNDKFMIGLWDADIPEWLDNENSSVTLRSRDPATRRDKQRWTLDLKELSATQPSVDPKPTSDSVHDSFSRLKSGGYYSLINVQTGDDLIVWTKDPKVSMWTNPDRSKPSAQWKLNFSSGGNVQITSSQNSRTPRFLSSSGLSTTATECQLKSCDGQDETFM</sequence>
<reference evidence="3" key="1">
    <citation type="journal article" date="2012" name="Science">
        <title>The Paleozoic origin of enzymatic lignin decomposition reconstructed from 31 fungal genomes.</title>
        <authorList>
            <person name="Floudas D."/>
            <person name="Binder M."/>
            <person name="Riley R."/>
            <person name="Barry K."/>
            <person name="Blanchette R.A."/>
            <person name="Henrissat B."/>
            <person name="Martinez A.T."/>
            <person name="Otillar R."/>
            <person name="Spatafora J.W."/>
            <person name="Yadav J.S."/>
            <person name="Aerts A."/>
            <person name="Benoit I."/>
            <person name="Boyd A."/>
            <person name="Carlson A."/>
            <person name="Copeland A."/>
            <person name="Coutinho P.M."/>
            <person name="de Vries R.P."/>
            <person name="Ferreira P."/>
            <person name="Findley K."/>
            <person name="Foster B."/>
            <person name="Gaskell J."/>
            <person name="Glotzer D."/>
            <person name="Gorecki P."/>
            <person name="Heitman J."/>
            <person name="Hesse C."/>
            <person name="Hori C."/>
            <person name="Igarashi K."/>
            <person name="Jurgens J.A."/>
            <person name="Kallen N."/>
            <person name="Kersten P."/>
            <person name="Kohler A."/>
            <person name="Kuees U."/>
            <person name="Kumar T.K.A."/>
            <person name="Kuo A."/>
            <person name="LaButti K."/>
            <person name="Larrondo L.F."/>
            <person name="Lindquist E."/>
            <person name="Ling A."/>
            <person name="Lombard V."/>
            <person name="Lucas S."/>
            <person name="Lundell T."/>
            <person name="Martin R."/>
            <person name="McLaughlin D.J."/>
            <person name="Morgenstern I."/>
            <person name="Morin E."/>
            <person name="Murat C."/>
            <person name="Nagy L.G."/>
            <person name="Nolan M."/>
            <person name="Ohm R.A."/>
            <person name="Patyshakuliyeva A."/>
            <person name="Rokas A."/>
            <person name="Ruiz-Duenas F.J."/>
            <person name="Sabat G."/>
            <person name="Salamov A."/>
            <person name="Samejima M."/>
            <person name="Schmutz J."/>
            <person name="Slot J.C."/>
            <person name="St John F."/>
            <person name="Stenlid J."/>
            <person name="Sun H."/>
            <person name="Sun S."/>
            <person name="Syed K."/>
            <person name="Tsang A."/>
            <person name="Wiebenga A."/>
            <person name="Young D."/>
            <person name="Pisabarro A."/>
            <person name="Eastwood D.C."/>
            <person name="Martin F."/>
            <person name="Cullen D."/>
            <person name="Grigoriev I.V."/>
            <person name="Hibbett D.S."/>
        </authorList>
    </citation>
    <scope>NUCLEOTIDE SEQUENCE [LARGE SCALE GENOMIC DNA]</scope>
    <source>
        <strain evidence="3">FP-91666</strain>
    </source>
</reference>
<dbReference type="Gene3D" id="2.80.10.50">
    <property type="match status" value="2"/>
</dbReference>
<dbReference type="EMBL" id="JH687404">
    <property type="protein sequence ID" value="EIM79473.1"/>
    <property type="molecule type" value="Genomic_DNA"/>
</dbReference>
<gene>
    <name evidence="2" type="ORF">STEHIDRAFT_163662</name>
</gene>
<protein>
    <submittedName>
        <fullName evidence="2">Uncharacterized protein</fullName>
    </submittedName>
</protein>
<evidence type="ECO:0000313" key="3">
    <source>
        <dbReference type="Proteomes" id="UP000053927"/>
    </source>
</evidence>
<proteinExistence type="predicted"/>
<dbReference type="RefSeq" id="XP_007311431.1">
    <property type="nucleotide sequence ID" value="XM_007311369.1"/>
</dbReference>
<dbReference type="GeneID" id="18802404"/>
<name>R7RXC4_STEHR</name>
<evidence type="ECO:0000313" key="2">
    <source>
        <dbReference type="EMBL" id="EIM79473.1"/>
    </source>
</evidence>
<dbReference type="SUPFAM" id="SSF50370">
    <property type="entry name" value="Ricin B-like lectins"/>
    <property type="match status" value="2"/>
</dbReference>
<evidence type="ECO:0000256" key="1">
    <source>
        <dbReference type="SAM" id="MobiDB-lite"/>
    </source>
</evidence>
<dbReference type="InterPro" id="IPR035992">
    <property type="entry name" value="Ricin_B-like_lectins"/>
</dbReference>
<accession>R7RXC4</accession>
<dbReference type="AlphaFoldDB" id="R7RXC4"/>
<organism evidence="2 3">
    <name type="scientific">Stereum hirsutum (strain FP-91666)</name>
    <name type="common">White-rot fungus</name>
    <dbReference type="NCBI Taxonomy" id="721885"/>
    <lineage>
        <taxon>Eukaryota</taxon>
        <taxon>Fungi</taxon>
        <taxon>Dikarya</taxon>
        <taxon>Basidiomycota</taxon>
        <taxon>Agaricomycotina</taxon>
        <taxon>Agaricomycetes</taxon>
        <taxon>Russulales</taxon>
        <taxon>Stereaceae</taxon>
        <taxon>Stereum</taxon>
    </lineage>
</organism>
<dbReference type="Proteomes" id="UP000053927">
    <property type="component" value="Unassembled WGS sequence"/>
</dbReference>
<keyword evidence="3" id="KW-1185">Reference proteome</keyword>